<accession>A0A286RAB0</accession>
<proteinExistence type="predicted"/>
<organism evidence="5 6">
    <name type="scientific">Thermogutta terrifontis</name>
    <dbReference type="NCBI Taxonomy" id="1331910"/>
    <lineage>
        <taxon>Bacteria</taxon>
        <taxon>Pseudomonadati</taxon>
        <taxon>Planctomycetota</taxon>
        <taxon>Planctomycetia</taxon>
        <taxon>Pirellulales</taxon>
        <taxon>Thermoguttaceae</taxon>
        <taxon>Thermogutta</taxon>
    </lineage>
</organism>
<dbReference type="InterPro" id="IPR011444">
    <property type="entry name" value="DUF1549"/>
</dbReference>
<name>A0A286RAB0_9BACT</name>
<gene>
    <name evidence="5" type="ORF">THTE_0290</name>
</gene>
<dbReference type="Proteomes" id="UP000215086">
    <property type="component" value="Chromosome"/>
</dbReference>
<dbReference type="KEGG" id="ttf:THTE_0290"/>
<dbReference type="PANTHER" id="PTHR35889:SF3">
    <property type="entry name" value="F-BOX DOMAIN-CONTAINING PROTEIN"/>
    <property type="match status" value="1"/>
</dbReference>
<dbReference type="OrthoDB" id="127107at2"/>
<dbReference type="Pfam" id="PF07587">
    <property type="entry name" value="PSD1"/>
    <property type="match status" value="1"/>
</dbReference>
<dbReference type="AlphaFoldDB" id="A0A286RAB0"/>
<evidence type="ECO:0000313" key="6">
    <source>
        <dbReference type="Proteomes" id="UP000215086"/>
    </source>
</evidence>
<evidence type="ECO:0000259" key="3">
    <source>
        <dbReference type="Pfam" id="PF07587"/>
    </source>
</evidence>
<dbReference type="Pfam" id="PF07583">
    <property type="entry name" value="PSCyt2"/>
    <property type="match status" value="1"/>
</dbReference>
<feature type="region of interest" description="Disordered" evidence="1">
    <location>
        <begin position="388"/>
        <end position="409"/>
    </location>
</feature>
<feature type="domain" description="DUF1549" evidence="2">
    <location>
        <begin position="140"/>
        <end position="345"/>
    </location>
</feature>
<reference evidence="5 6" key="1">
    <citation type="journal article" name="Front. Microbiol.">
        <title>Sugar Metabolism of the First Thermophilic Planctomycete Thermogutta terrifontis: Comparative Genomic and Transcriptomic Approaches.</title>
        <authorList>
            <person name="Elcheninov A.G."/>
            <person name="Menzel P."/>
            <person name="Gudbergsdottir S.R."/>
            <person name="Slesarev A.I."/>
            <person name="Kadnikov V.V."/>
            <person name="Krogh A."/>
            <person name="Bonch-Osmolovskaya E.A."/>
            <person name="Peng X."/>
            <person name="Kublanov I.V."/>
        </authorList>
    </citation>
    <scope>NUCLEOTIDE SEQUENCE [LARGE SCALE GENOMIC DNA]</scope>
    <source>
        <strain evidence="5 6">R1</strain>
    </source>
</reference>
<evidence type="ECO:0000259" key="2">
    <source>
        <dbReference type="Pfam" id="PF07583"/>
    </source>
</evidence>
<dbReference type="InterPro" id="IPR022655">
    <property type="entry name" value="DUF1553"/>
</dbReference>
<sequence length="1022" mass="115802">MLLFVNNRLWGRDAATVDFDRQVRPILSDNCFTCHGPDAAARQADLRLDLPEGVFGSAESPGVVIPGKKEESELYLRISAEDPEERMPPPSSGKELTREQIELIGRWIDSGAKWQPHWAFVTPQRPPLPDVSRPEWCRNPIDRFILARLEKEGLAPSEEADKVTLLRRATYDLTGLPPTPDEVDRFLQDDSPDAYEKVVDRLLASPHFGEHRARYWLDVARYGDTHGLHLDNYRSMWPYRDWVIQAFNENKPYDQFIIEQLAGDLLPNATLDQKVASGFNRCNVTTSEGGAIDAEFLVRYAVDRTSTMGTAFMGLTVGCAVCHDHKYDPITQKDFYRMYAYFYSMADPAMDGNSDRTPPIVSLPTPEQATKKAALEEERAAIEKQIREELDKVDYRDPDEEETGPAPSPREIVWIDDEVPAGAALSADGHPWEFVEAGDPAAFSGKKVMRRKAEGLAQHYFTKATQPLVVGDDDTLFVHVYLDPQNPPREIMLQWNDGSWEHRAFWGEDLIEWGQSGSPSRKRIGDLPAAGQWVRLEVSAKDVGLEAGKQINGWAFTQYGGTVYWDATGIVTTAIQPGEKFRSLKRWEAVVKGGKPDTWPKPVAEILKKSADKRTQEEQAKLRDYFVEFVYEDTRAIFDPLHARRDEVDKQLRELESQIAVSLVSADLPQPREAFVLERGDYEKPREKVEPGVPSVLPPLPPDAPPNRLGLARWLVQPNHPLTARVAVNRFWQEIFGTGLVKTSEDFGTQGERPSHPELLDWLAVEFMESGWNVKHLFRLIVTSATYRQSARVRPELLAKDPENRLLARGPRFRLDAEEIRDTALFVSGLLVDKIGGPSVKPYQPEGLWEAVGYTTSNTAKFVQDHGEKLYRRSLYTFWKRTSPPPGLVLFDAPSREACVMRRARTNTPLQALNLMNDVQYVEAARKMAERLLQKGFSDPGDTAKYGFKLVTCREPKPSELAVLLELYRWQRDYFEKNPPAAEQLLQVGESPRDEQLPARELAAWTMVCNALLNLDETITKP</sequence>
<protein>
    <recommendedName>
        <fullName evidence="7">Cytochrome c domain-containing protein</fullName>
    </recommendedName>
</protein>
<evidence type="ECO:0000256" key="1">
    <source>
        <dbReference type="SAM" id="MobiDB-lite"/>
    </source>
</evidence>
<evidence type="ECO:0000313" key="5">
    <source>
        <dbReference type="EMBL" id="ASV72892.1"/>
    </source>
</evidence>
<dbReference type="PANTHER" id="PTHR35889">
    <property type="entry name" value="CYCLOINULO-OLIGOSACCHARIDE FRUCTANOTRANSFERASE-RELATED"/>
    <property type="match status" value="1"/>
</dbReference>
<dbReference type="Pfam" id="PF07635">
    <property type="entry name" value="PSCyt1"/>
    <property type="match status" value="1"/>
</dbReference>
<keyword evidence="6" id="KW-1185">Reference proteome</keyword>
<feature type="domain" description="DUF1553" evidence="3">
    <location>
        <begin position="707"/>
        <end position="967"/>
    </location>
</feature>
<dbReference type="RefSeq" id="WP_095413683.1">
    <property type="nucleotide sequence ID" value="NZ_CP018477.1"/>
</dbReference>
<evidence type="ECO:0000259" key="4">
    <source>
        <dbReference type="Pfam" id="PF07635"/>
    </source>
</evidence>
<feature type="domain" description="Cytochrome C Planctomycete-type" evidence="4">
    <location>
        <begin position="31"/>
        <end position="90"/>
    </location>
</feature>
<dbReference type="InterPro" id="IPR011429">
    <property type="entry name" value="Cyt_c_Planctomycete-type"/>
</dbReference>
<evidence type="ECO:0008006" key="7">
    <source>
        <dbReference type="Google" id="ProtNLM"/>
    </source>
</evidence>
<dbReference type="EMBL" id="CP018477">
    <property type="protein sequence ID" value="ASV72892.1"/>
    <property type="molecule type" value="Genomic_DNA"/>
</dbReference>